<sequence>MKRLDKDFYRQDALILAKALLGKVLVHETAEGTVKGIIVETEAYMGAMDAGSHAYQNRKTPRTKTMYEAGGISYVYLIYGMYCCMNVVAFEEGEAQAVLLRALEPIEGIDLMKKRRNLEKAKNLCNGPGKLCMAMDITKSENAVDLVTSSLYIEDAISIQKKNIIADRRVNIDYAGEARDYPWRFFIKDNPYISVKKQT</sequence>
<dbReference type="NCBIfam" id="NF002003">
    <property type="entry name" value="PRK00802.1-3"/>
    <property type="match status" value="1"/>
</dbReference>
<keyword evidence="2 5" id="KW-0227">DNA damage</keyword>
<evidence type="ECO:0000313" key="6">
    <source>
        <dbReference type="EMBL" id="SFR72989.1"/>
    </source>
</evidence>
<dbReference type="InterPro" id="IPR036995">
    <property type="entry name" value="MPG_sf"/>
</dbReference>
<evidence type="ECO:0000256" key="1">
    <source>
        <dbReference type="ARBA" id="ARBA00009232"/>
    </source>
</evidence>
<dbReference type="EC" id="3.2.2.-" evidence="5"/>
<dbReference type="Pfam" id="PF02245">
    <property type="entry name" value="Pur_DNA_glyco"/>
    <property type="match status" value="1"/>
</dbReference>
<evidence type="ECO:0000256" key="5">
    <source>
        <dbReference type="HAMAP-Rule" id="MF_00527"/>
    </source>
</evidence>
<dbReference type="GO" id="GO:0003677">
    <property type="term" value="F:DNA binding"/>
    <property type="evidence" value="ECO:0007669"/>
    <property type="project" value="InterPro"/>
</dbReference>
<comment type="similarity">
    <text evidence="1 5">Belongs to the DNA glycosylase MPG family.</text>
</comment>
<dbReference type="PANTHER" id="PTHR10429">
    <property type="entry name" value="DNA-3-METHYLADENINE GLYCOSYLASE"/>
    <property type="match status" value="1"/>
</dbReference>
<keyword evidence="7" id="KW-1185">Reference proteome</keyword>
<dbReference type="AlphaFoldDB" id="A0A1I6J228"/>
<keyword evidence="3 5" id="KW-0378">Hydrolase</keyword>
<gene>
    <name evidence="6" type="ORF">SAMN05661086_01370</name>
</gene>
<proteinExistence type="inferred from homology"/>
<dbReference type="GO" id="GO:0006284">
    <property type="term" value="P:base-excision repair"/>
    <property type="evidence" value="ECO:0007669"/>
    <property type="project" value="InterPro"/>
</dbReference>
<dbReference type="InterPro" id="IPR003180">
    <property type="entry name" value="MPG"/>
</dbReference>
<dbReference type="InterPro" id="IPR011034">
    <property type="entry name" value="Formyl_transferase-like_C_sf"/>
</dbReference>
<organism evidence="6 7">
    <name type="scientific">Anaeromicropila populeti</name>
    <dbReference type="NCBI Taxonomy" id="37658"/>
    <lineage>
        <taxon>Bacteria</taxon>
        <taxon>Bacillati</taxon>
        <taxon>Bacillota</taxon>
        <taxon>Clostridia</taxon>
        <taxon>Lachnospirales</taxon>
        <taxon>Lachnospiraceae</taxon>
        <taxon>Anaeromicropila</taxon>
    </lineage>
</organism>
<evidence type="ECO:0000256" key="3">
    <source>
        <dbReference type="ARBA" id="ARBA00022801"/>
    </source>
</evidence>
<dbReference type="HAMAP" id="MF_00527">
    <property type="entry name" value="3MGH"/>
    <property type="match status" value="1"/>
</dbReference>
<dbReference type="SUPFAM" id="SSF50486">
    <property type="entry name" value="FMT C-terminal domain-like"/>
    <property type="match status" value="1"/>
</dbReference>
<evidence type="ECO:0000256" key="4">
    <source>
        <dbReference type="ARBA" id="ARBA00023204"/>
    </source>
</evidence>
<dbReference type="FunFam" id="3.10.300.10:FF:000001">
    <property type="entry name" value="Putative 3-methyladenine DNA glycosylase"/>
    <property type="match status" value="1"/>
</dbReference>
<protein>
    <recommendedName>
        <fullName evidence="5">Putative 3-methyladenine DNA glycosylase</fullName>
        <ecNumber evidence="5">3.2.2.-</ecNumber>
    </recommendedName>
</protein>
<dbReference type="CDD" id="cd00540">
    <property type="entry name" value="AAG"/>
    <property type="match status" value="1"/>
</dbReference>
<dbReference type="NCBIfam" id="TIGR00567">
    <property type="entry name" value="3mg"/>
    <property type="match status" value="1"/>
</dbReference>
<keyword evidence="4 5" id="KW-0234">DNA repair</keyword>
<dbReference type="STRING" id="37658.SAMN05661086_01370"/>
<accession>A0A1I6J228</accession>
<dbReference type="PANTHER" id="PTHR10429:SF0">
    <property type="entry name" value="DNA-3-METHYLADENINE GLYCOSYLASE"/>
    <property type="match status" value="1"/>
</dbReference>
<evidence type="ECO:0000313" key="7">
    <source>
        <dbReference type="Proteomes" id="UP000199659"/>
    </source>
</evidence>
<dbReference type="GO" id="GO:0003905">
    <property type="term" value="F:alkylbase DNA N-glycosylase activity"/>
    <property type="evidence" value="ECO:0007669"/>
    <property type="project" value="InterPro"/>
</dbReference>
<evidence type="ECO:0000256" key="2">
    <source>
        <dbReference type="ARBA" id="ARBA00022763"/>
    </source>
</evidence>
<dbReference type="OrthoDB" id="9794313at2"/>
<name>A0A1I6J228_9FIRM</name>
<dbReference type="EMBL" id="FOYZ01000004">
    <property type="protein sequence ID" value="SFR72989.1"/>
    <property type="molecule type" value="Genomic_DNA"/>
</dbReference>
<dbReference type="Gene3D" id="3.10.300.10">
    <property type="entry name" value="Methylpurine-DNA glycosylase (MPG)"/>
    <property type="match status" value="1"/>
</dbReference>
<dbReference type="Proteomes" id="UP000199659">
    <property type="component" value="Unassembled WGS sequence"/>
</dbReference>
<reference evidence="6 7" key="1">
    <citation type="submission" date="2016-10" db="EMBL/GenBank/DDBJ databases">
        <authorList>
            <person name="de Groot N.N."/>
        </authorList>
    </citation>
    <scope>NUCLEOTIDE SEQUENCE [LARGE SCALE GENOMIC DNA]</scope>
    <source>
        <strain evidence="6 7">743A</strain>
    </source>
</reference>
<dbReference type="RefSeq" id="WP_092559944.1">
    <property type="nucleotide sequence ID" value="NZ_FOYZ01000004.1"/>
</dbReference>